<accession>A0AA43XMS2</accession>
<feature type="compositionally biased region" description="Basic and acidic residues" evidence="1">
    <location>
        <begin position="51"/>
        <end position="71"/>
    </location>
</feature>
<organism evidence="3 4">
    <name type="scientific">Isachenkonia alkalipeptolytica</name>
    <dbReference type="NCBI Taxonomy" id="2565777"/>
    <lineage>
        <taxon>Bacteria</taxon>
        <taxon>Bacillati</taxon>
        <taxon>Bacillota</taxon>
        <taxon>Clostridia</taxon>
        <taxon>Eubacteriales</taxon>
        <taxon>Clostridiaceae</taxon>
        <taxon>Isachenkonia</taxon>
    </lineage>
</organism>
<evidence type="ECO:0000256" key="1">
    <source>
        <dbReference type="SAM" id="MobiDB-lite"/>
    </source>
</evidence>
<feature type="transmembrane region" description="Helical" evidence="2">
    <location>
        <begin position="6"/>
        <end position="22"/>
    </location>
</feature>
<sequence>MNPEVIFVFVVLIVINSLFNKNKVQKKQQQRRNQQNQQNQQNQRPQSSGPSEKREQQTKTDSRRETSESGKQKSRSLLEEVLEQYNVSEKQAPSRGEQKKPEETPEKVKKALGDEGHYTDYSDRDQPKKSRKKKEMKAYSKPRKKGVETGELSGDFFEKTSVEKSEIGVEGFNELLEFDQKSLVRGIVMSEVLQKPKSMRKKKVG</sequence>
<keyword evidence="2" id="KW-1133">Transmembrane helix</keyword>
<protein>
    <submittedName>
        <fullName evidence="3">Uncharacterized protein</fullName>
    </submittedName>
</protein>
<dbReference type="RefSeq" id="WP_160722875.1">
    <property type="nucleotide sequence ID" value="NZ_SUMG01000021.1"/>
</dbReference>
<evidence type="ECO:0000313" key="4">
    <source>
        <dbReference type="Proteomes" id="UP000449710"/>
    </source>
</evidence>
<name>A0AA43XMS2_9CLOT</name>
<dbReference type="EMBL" id="SUMG01000021">
    <property type="protein sequence ID" value="NBG89326.1"/>
    <property type="molecule type" value="Genomic_DNA"/>
</dbReference>
<feature type="compositionally biased region" description="Basic residues" evidence="1">
    <location>
        <begin position="129"/>
        <end position="144"/>
    </location>
</feature>
<dbReference type="Proteomes" id="UP000449710">
    <property type="component" value="Unassembled WGS sequence"/>
</dbReference>
<feature type="compositionally biased region" description="Basic and acidic residues" evidence="1">
    <location>
        <begin position="96"/>
        <end position="128"/>
    </location>
</feature>
<proteinExistence type="predicted"/>
<feature type="compositionally biased region" description="Low complexity" evidence="1">
    <location>
        <begin position="31"/>
        <end position="44"/>
    </location>
</feature>
<evidence type="ECO:0000313" key="3">
    <source>
        <dbReference type="EMBL" id="NBG89326.1"/>
    </source>
</evidence>
<reference evidence="3 4" key="1">
    <citation type="submission" date="2019-04" db="EMBL/GenBank/DDBJ databases">
        <title>Isachenkonia alkalipeptolytica gen. nov. sp. nov. a new anaerobic, alkiliphilic organothrophic bacterium capable to reduce synthesized ferrihydrite isolated from a soda lake.</title>
        <authorList>
            <person name="Toshchakov S.V."/>
            <person name="Zavarzina D.G."/>
            <person name="Zhilina T.N."/>
            <person name="Kostrikina N.A."/>
            <person name="Kublanov I.V."/>
        </authorList>
    </citation>
    <scope>NUCLEOTIDE SEQUENCE [LARGE SCALE GENOMIC DNA]</scope>
    <source>
        <strain evidence="3 4">Z-1701</strain>
    </source>
</reference>
<gene>
    <name evidence="3" type="ORF">ISALK_12575</name>
</gene>
<keyword evidence="2" id="KW-0472">Membrane</keyword>
<evidence type="ECO:0000256" key="2">
    <source>
        <dbReference type="SAM" id="Phobius"/>
    </source>
</evidence>
<dbReference type="AlphaFoldDB" id="A0AA43XMS2"/>
<keyword evidence="4" id="KW-1185">Reference proteome</keyword>
<keyword evidence="2" id="KW-0812">Transmembrane</keyword>
<comment type="caution">
    <text evidence="3">The sequence shown here is derived from an EMBL/GenBank/DDBJ whole genome shotgun (WGS) entry which is preliminary data.</text>
</comment>
<feature type="region of interest" description="Disordered" evidence="1">
    <location>
        <begin position="25"/>
        <end position="151"/>
    </location>
</feature>